<name>A0ABQ0G3I5_9PEZI</name>
<reference evidence="1 2" key="1">
    <citation type="submission" date="2024-09" db="EMBL/GenBank/DDBJ databases">
        <title>Itraconazole resistance in Madurella fahalii resulting from another homologue of gene encoding cytochrome P450 14-alpha sterol demethylase (CYP51).</title>
        <authorList>
            <person name="Yoshioka I."/>
            <person name="Fahal A.H."/>
            <person name="Kaneko S."/>
            <person name="Yaguchi T."/>
        </authorList>
    </citation>
    <scope>NUCLEOTIDE SEQUENCE [LARGE SCALE GENOMIC DNA]</scope>
    <source>
        <strain evidence="1 2">IFM 68171</strain>
    </source>
</reference>
<keyword evidence="2" id="KW-1185">Reference proteome</keyword>
<dbReference type="EMBL" id="BAAFSV010000001">
    <property type="protein sequence ID" value="GAB1312316.1"/>
    <property type="molecule type" value="Genomic_DNA"/>
</dbReference>
<dbReference type="RefSeq" id="XP_070914049.1">
    <property type="nucleotide sequence ID" value="XM_071057948.1"/>
</dbReference>
<accession>A0ABQ0G3I5</accession>
<proteinExistence type="predicted"/>
<dbReference type="PANTHER" id="PTHR33112">
    <property type="entry name" value="DOMAIN PROTEIN, PUTATIVE-RELATED"/>
    <property type="match status" value="1"/>
</dbReference>
<evidence type="ECO:0000313" key="2">
    <source>
        <dbReference type="Proteomes" id="UP001628179"/>
    </source>
</evidence>
<gene>
    <name evidence="1" type="ORF">MFIFM68171_02526</name>
</gene>
<dbReference type="PANTHER" id="PTHR33112:SF8">
    <property type="entry name" value="HETEROKARYON INCOMPATIBILITY DOMAIN-CONTAINING PROTEIN"/>
    <property type="match status" value="1"/>
</dbReference>
<dbReference type="Proteomes" id="UP001628179">
    <property type="component" value="Unassembled WGS sequence"/>
</dbReference>
<protein>
    <submittedName>
        <fullName evidence="1">Uncharacterized protein</fullName>
    </submittedName>
</protein>
<organism evidence="1 2">
    <name type="scientific">Madurella fahalii</name>
    <dbReference type="NCBI Taxonomy" id="1157608"/>
    <lineage>
        <taxon>Eukaryota</taxon>
        <taxon>Fungi</taxon>
        <taxon>Dikarya</taxon>
        <taxon>Ascomycota</taxon>
        <taxon>Pezizomycotina</taxon>
        <taxon>Sordariomycetes</taxon>
        <taxon>Sordariomycetidae</taxon>
        <taxon>Sordariales</taxon>
        <taxon>Sordariales incertae sedis</taxon>
        <taxon>Madurella</taxon>
    </lineage>
</organism>
<evidence type="ECO:0000313" key="1">
    <source>
        <dbReference type="EMBL" id="GAB1312316.1"/>
    </source>
</evidence>
<comment type="caution">
    <text evidence="1">The sequence shown here is derived from an EMBL/GenBank/DDBJ whole genome shotgun (WGS) entry which is preliminary data.</text>
</comment>
<sequence length="366" mass="40654">MTSIYRGCSLNIAVTDAPSCDHGAVPELDDISIVLSSSESHAEPMDIRLFALPEFWKFNVLSSRGWVFQETLVSVSTLFVGHSGLYWECCSASLSEDGDTTVGYIHSINSSKSELADCFQSLDSALRDPESKPPSHYLLEKLSWHKWMASFSARVLTKKLDKLPAVAGLAAQLSRYGLTYAAGIWKESIHVGLTWRATQNQSLTRHLDRAPSWSWASVDGPIEWDRCLDLTKYRAFVTTREHLDMEVSDIAVAEDRPGTFGTVSGGRIDALATLHQLPTGRFLGHLGYTFDESQPFFGRDIWLARVCSIILGNGRLASARQRAEYFFYLILQGTSSGRSEFRRIGLASGEEMLDASEGVRRSIVLI</sequence>
<dbReference type="GeneID" id="98173271"/>